<feature type="transmembrane region" description="Helical" evidence="10">
    <location>
        <begin position="51"/>
        <end position="80"/>
    </location>
</feature>
<evidence type="ECO:0000256" key="8">
    <source>
        <dbReference type="ARBA" id="ARBA00022989"/>
    </source>
</evidence>
<feature type="region of interest" description="Disordered" evidence="11">
    <location>
        <begin position="1"/>
        <end position="44"/>
    </location>
</feature>
<evidence type="ECO:0000256" key="11">
    <source>
        <dbReference type="SAM" id="MobiDB-lite"/>
    </source>
</evidence>
<dbReference type="InterPro" id="IPR035906">
    <property type="entry name" value="MetI-like_sf"/>
</dbReference>
<feature type="transmembrane region" description="Helical" evidence="10">
    <location>
        <begin position="179"/>
        <end position="204"/>
    </location>
</feature>
<accession>E8R0V0</accession>
<feature type="transmembrane region" description="Helical" evidence="10">
    <location>
        <begin position="297"/>
        <end position="319"/>
    </location>
</feature>
<evidence type="ECO:0000256" key="6">
    <source>
        <dbReference type="ARBA" id="ARBA00022592"/>
    </source>
</evidence>
<protein>
    <recommendedName>
        <fullName evidence="3 10">Phosphate transport system permease protein PstA</fullName>
    </recommendedName>
</protein>
<comment type="similarity">
    <text evidence="2 10">Belongs to the binding-protein-dependent transport system permease family. CysTW subfamily.</text>
</comment>
<name>E8R0V0_ISOPI</name>
<dbReference type="FunCoup" id="E8R0V0">
    <property type="interactions" value="152"/>
</dbReference>
<proteinExistence type="inferred from homology"/>
<evidence type="ECO:0000256" key="2">
    <source>
        <dbReference type="ARBA" id="ARBA00007069"/>
    </source>
</evidence>
<keyword evidence="4" id="KW-0813">Transport</keyword>
<dbReference type="GO" id="GO:0005886">
    <property type="term" value="C:plasma membrane"/>
    <property type="evidence" value="ECO:0007669"/>
    <property type="project" value="UniProtKB-SubCell"/>
</dbReference>
<dbReference type="EMBL" id="CP002353">
    <property type="protein sequence ID" value="ADV62296.1"/>
    <property type="molecule type" value="Genomic_DNA"/>
</dbReference>
<dbReference type="HOGENOM" id="CLU_033621_2_0_0"/>
<gene>
    <name evidence="13" type="ordered locus">Isop_1712</name>
</gene>
<dbReference type="OrthoDB" id="9807065at2"/>
<dbReference type="InterPro" id="IPR051408">
    <property type="entry name" value="Phosphate_transprt_permease"/>
</dbReference>
<dbReference type="PANTHER" id="PTHR42922">
    <property type="entry name" value="PHOSPHATE TRANSPORT SYSTEM PERMEASE PROTEIN PSTA"/>
    <property type="match status" value="1"/>
</dbReference>
<dbReference type="STRING" id="575540.Isop_1712"/>
<feature type="compositionally biased region" description="Basic and acidic residues" evidence="11">
    <location>
        <begin position="26"/>
        <end position="44"/>
    </location>
</feature>
<dbReference type="GO" id="GO:0035435">
    <property type="term" value="P:phosphate ion transmembrane transport"/>
    <property type="evidence" value="ECO:0007669"/>
    <property type="project" value="InterPro"/>
</dbReference>
<dbReference type="InParanoid" id="E8R0V0"/>
<dbReference type="Gene3D" id="1.10.3720.10">
    <property type="entry name" value="MetI-like"/>
    <property type="match status" value="1"/>
</dbReference>
<dbReference type="eggNOG" id="COG0581">
    <property type="taxonomic scope" value="Bacteria"/>
</dbReference>
<dbReference type="GO" id="GO:0005315">
    <property type="term" value="F:phosphate transmembrane transporter activity"/>
    <property type="evidence" value="ECO:0007669"/>
    <property type="project" value="InterPro"/>
</dbReference>
<dbReference type="SUPFAM" id="SSF161098">
    <property type="entry name" value="MetI-like"/>
    <property type="match status" value="1"/>
</dbReference>
<dbReference type="InterPro" id="IPR000515">
    <property type="entry name" value="MetI-like"/>
</dbReference>
<keyword evidence="5 10" id="KW-1003">Cell membrane</keyword>
<dbReference type="RefSeq" id="WP_013564584.1">
    <property type="nucleotide sequence ID" value="NC_014962.1"/>
</dbReference>
<keyword evidence="14" id="KW-1185">Reference proteome</keyword>
<feature type="transmembrane region" description="Helical" evidence="10">
    <location>
        <begin position="109"/>
        <end position="136"/>
    </location>
</feature>
<organism evidence="13 14">
    <name type="scientific">Isosphaera pallida (strain ATCC 43644 / DSM 9630 / IS1B)</name>
    <dbReference type="NCBI Taxonomy" id="575540"/>
    <lineage>
        <taxon>Bacteria</taxon>
        <taxon>Pseudomonadati</taxon>
        <taxon>Planctomycetota</taxon>
        <taxon>Planctomycetia</taxon>
        <taxon>Isosphaerales</taxon>
        <taxon>Isosphaeraceae</taxon>
        <taxon>Isosphaera</taxon>
    </lineage>
</organism>
<reference evidence="13 14" key="2">
    <citation type="journal article" date="2011" name="Stand. Genomic Sci.">
        <title>Complete genome sequence of Isosphaera pallida type strain (IS1B).</title>
        <authorList>
            <consortium name="US DOE Joint Genome Institute (JGI-PGF)"/>
            <person name="Goker M."/>
            <person name="Cleland D."/>
            <person name="Saunders E."/>
            <person name="Lapidus A."/>
            <person name="Nolan M."/>
            <person name="Lucas S."/>
            <person name="Hammon N."/>
            <person name="Deshpande S."/>
            <person name="Cheng J.F."/>
            <person name="Tapia R."/>
            <person name="Han C."/>
            <person name="Goodwin L."/>
            <person name="Pitluck S."/>
            <person name="Liolios K."/>
            <person name="Pagani I."/>
            <person name="Ivanova N."/>
            <person name="Mavromatis K."/>
            <person name="Pati A."/>
            <person name="Chen A."/>
            <person name="Palaniappan K."/>
            <person name="Land M."/>
            <person name="Hauser L."/>
            <person name="Chang Y.J."/>
            <person name="Jeffries C.D."/>
            <person name="Detter J.C."/>
            <person name="Beck B."/>
            <person name="Woyke T."/>
            <person name="Bristow J."/>
            <person name="Eisen J.A."/>
            <person name="Markowitz V."/>
            <person name="Hugenholtz P."/>
            <person name="Kyrpides N.C."/>
            <person name="Klenk H.P."/>
        </authorList>
    </citation>
    <scope>NUCLEOTIDE SEQUENCE [LARGE SCALE GENOMIC DNA]</scope>
    <source>
        <strain evidence="14">ATCC 43644 / DSM 9630 / IS1B</strain>
    </source>
</reference>
<evidence type="ECO:0000313" key="14">
    <source>
        <dbReference type="Proteomes" id="UP000008631"/>
    </source>
</evidence>
<comment type="subcellular location">
    <subcellularLocation>
        <location evidence="1 10">Cell membrane</location>
        <topology evidence="1 10">Multi-pass membrane protein</topology>
    </subcellularLocation>
</comment>
<evidence type="ECO:0000259" key="12">
    <source>
        <dbReference type="PROSITE" id="PS50928"/>
    </source>
</evidence>
<dbReference type="KEGG" id="ipa:Isop_1712"/>
<evidence type="ECO:0000256" key="9">
    <source>
        <dbReference type="ARBA" id="ARBA00023136"/>
    </source>
</evidence>
<feature type="transmembrane region" description="Helical" evidence="10">
    <location>
        <begin position="148"/>
        <end position="173"/>
    </location>
</feature>
<dbReference type="Proteomes" id="UP000008631">
    <property type="component" value="Chromosome"/>
</dbReference>
<keyword evidence="7 10" id="KW-0812">Transmembrane</keyword>
<evidence type="ECO:0000256" key="10">
    <source>
        <dbReference type="RuleBase" id="RU363043"/>
    </source>
</evidence>
<dbReference type="AlphaFoldDB" id="E8R0V0"/>
<evidence type="ECO:0000256" key="3">
    <source>
        <dbReference type="ARBA" id="ARBA00016864"/>
    </source>
</evidence>
<evidence type="ECO:0000256" key="5">
    <source>
        <dbReference type="ARBA" id="ARBA00022475"/>
    </source>
</evidence>
<dbReference type="Pfam" id="PF00528">
    <property type="entry name" value="BPD_transp_1"/>
    <property type="match status" value="1"/>
</dbReference>
<keyword evidence="8 10" id="KW-1133">Transmembrane helix</keyword>
<dbReference type="CDD" id="cd06261">
    <property type="entry name" value="TM_PBP2"/>
    <property type="match status" value="1"/>
</dbReference>
<feature type="domain" description="ABC transmembrane type-1" evidence="12">
    <location>
        <begin position="110"/>
        <end position="315"/>
    </location>
</feature>
<evidence type="ECO:0000256" key="7">
    <source>
        <dbReference type="ARBA" id="ARBA00022692"/>
    </source>
</evidence>
<feature type="transmembrane region" description="Helical" evidence="10">
    <location>
        <begin position="225"/>
        <end position="245"/>
    </location>
</feature>
<dbReference type="NCBIfam" id="TIGR00974">
    <property type="entry name" value="3a0107s02c"/>
    <property type="match status" value="1"/>
</dbReference>
<reference key="1">
    <citation type="submission" date="2010-11" db="EMBL/GenBank/DDBJ databases">
        <title>The complete sequence of chromosome of Isophaera pallida ATCC 43644.</title>
        <authorList>
            <consortium name="US DOE Joint Genome Institute (JGI-PGF)"/>
            <person name="Lucas S."/>
            <person name="Copeland A."/>
            <person name="Lapidus A."/>
            <person name="Bruce D."/>
            <person name="Goodwin L."/>
            <person name="Pitluck S."/>
            <person name="Kyrpides N."/>
            <person name="Mavromatis K."/>
            <person name="Pagani I."/>
            <person name="Ivanova N."/>
            <person name="Saunders E."/>
            <person name="Brettin T."/>
            <person name="Detter J.C."/>
            <person name="Han C."/>
            <person name="Tapia R."/>
            <person name="Land M."/>
            <person name="Hauser L."/>
            <person name="Markowitz V."/>
            <person name="Cheng J.-F."/>
            <person name="Hugenholtz P."/>
            <person name="Woyke T."/>
            <person name="Wu D."/>
            <person name="Eisen J.A."/>
        </authorList>
    </citation>
    <scope>NUCLEOTIDE SEQUENCE</scope>
    <source>
        <strain>ATCC 43644</strain>
    </source>
</reference>
<dbReference type="PROSITE" id="PS50928">
    <property type="entry name" value="ABC_TM1"/>
    <property type="match status" value="1"/>
</dbReference>
<evidence type="ECO:0000313" key="13">
    <source>
        <dbReference type="EMBL" id="ADV62296.1"/>
    </source>
</evidence>
<dbReference type="PANTHER" id="PTHR42922:SF1">
    <property type="entry name" value="PHOSPHATE TRANSPORT SYSTEM PERMEASE PROTEIN PSTA"/>
    <property type="match status" value="1"/>
</dbReference>
<keyword evidence="9 10" id="KW-0472">Membrane</keyword>
<dbReference type="InterPro" id="IPR005672">
    <property type="entry name" value="Phosphate_PstA"/>
</dbReference>
<keyword evidence="6" id="KW-0592">Phosphate transport</keyword>
<sequence>MTISSQPFGHGLDPDTEPAQGTPGRKLGESSPSDRNKPPHPFRRDLTQGRLLIDSGLTILALTLTFLALVPLVSVLALVLTRGGSMLSLELFTDLPPAAGMPGGGLGNALLGTLILVTIASALAVPIGLMAGIYLAEVASPESSIATVVSFAAKVLSGLPSILAGVFAFAVVVLTTGSFSAWAGGVALAILMIPVITLTTAEALRAVPRKLREAAVGMGATRTQTILQVVLPTASSGIFTGIMLAVSRAAGETAPLLFTALFFDYWPEAPFITPIASLAVLIYNFSGVPYPSQIDIAWAASLILVVAALTANIAVRVVAAQAPSTQTRR</sequence>
<evidence type="ECO:0000256" key="1">
    <source>
        <dbReference type="ARBA" id="ARBA00004651"/>
    </source>
</evidence>
<evidence type="ECO:0000256" key="4">
    <source>
        <dbReference type="ARBA" id="ARBA00022448"/>
    </source>
</evidence>